<dbReference type="InterPro" id="IPR034006">
    <property type="entry name" value="M3B_PepF_2"/>
</dbReference>
<dbReference type="EMBL" id="CP068053">
    <property type="protein sequence ID" value="QQT01271.1"/>
    <property type="molecule type" value="Genomic_DNA"/>
</dbReference>
<dbReference type="InterPro" id="IPR013647">
    <property type="entry name" value="OligopepF_N_dom"/>
</dbReference>
<dbReference type="GO" id="GO:0006508">
    <property type="term" value="P:proteolysis"/>
    <property type="evidence" value="ECO:0007669"/>
    <property type="project" value="UniProtKB-KW"/>
</dbReference>
<feature type="domain" description="Peptidase M3A/M3B catalytic" evidence="7">
    <location>
        <begin position="337"/>
        <end position="580"/>
    </location>
</feature>
<dbReference type="GO" id="GO:0004222">
    <property type="term" value="F:metalloendopeptidase activity"/>
    <property type="evidence" value="ECO:0007669"/>
    <property type="project" value="InterPro"/>
</dbReference>
<protein>
    <submittedName>
        <fullName evidence="9">M3 family oligoendopeptidase</fullName>
    </submittedName>
</protein>
<dbReference type="AlphaFoldDB" id="A0A974S181"/>
<sequence>MEQIMNQNWDLASLYPDETMSNKLLELRAELDMTIETLSENLKQLNRSSGIIKLSKLVKFIQRTQYVQNGSEEFDDLLICIYAQNTNNTEVIGLLDHSAVIKSKLQSIQLELNLTLANLSEDLWAELLRLSEVDPIAFYLLECRQKGKEQLPLEMERLISSLSINGIKGLEQHYEQMLTKIRIPLKMDGEIKEVSIGQALNEAIYAKNRLVRQDAALAIKHICEKNADLFASVLNRIAGFRLTIYEQRGWDNLLKELCLQNRIMDETLQTMLTSINKHKELIKSYIQRKIELGQIKNPSWFDLESPHFTVAVKVPYQDAVTLIIEQFETFSDSLGKFAEEAFEADWIETENRPSKAEGGFCASFPLSKQSRIFLTYRENYQDVITIAHELGHAYHNYILHKEPAFAQQKGTSLAETASTFMENLVVDAVIKQTTSKEEKLALLEMKISNGLKYVGTIPNMFKFEQEFYEKRKANVVTAEEINTLISKAENELYDGLIEDLAVHKWMYISHFYNAEKAFYNIPYTIGYLFSNGIYERLKNSENGVEQLNELLRSSGRMTVEQLAERYLGVDATKTTFWDRSLQPLREAIEEYLYLTEDI</sequence>
<evidence type="ECO:0000259" key="8">
    <source>
        <dbReference type="Pfam" id="PF08439"/>
    </source>
</evidence>
<organism evidence="9 10">
    <name type="scientific">Peribacillus psychrosaccharolyticus</name>
    <name type="common">Bacillus psychrosaccharolyticus</name>
    <dbReference type="NCBI Taxonomy" id="1407"/>
    <lineage>
        <taxon>Bacteria</taxon>
        <taxon>Bacillati</taxon>
        <taxon>Bacillota</taxon>
        <taxon>Bacilli</taxon>
        <taxon>Bacillales</taxon>
        <taxon>Bacillaceae</taxon>
        <taxon>Peribacillus</taxon>
    </lineage>
</organism>
<gene>
    <name evidence="9" type="ORF">I6J18_05170</name>
</gene>
<dbReference type="GO" id="GO:0046872">
    <property type="term" value="F:metal ion binding"/>
    <property type="evidence" value="ECO:0007669"/>
    <property type="project" value="UniProtKB-UniRule"/>
</dbReference>
<evidence type="ECO:0000313" key="9">
    <source>
        <dbReference type="EMBL" id="QQT01271.1"/>
    </source>
</evidence>
<dbReference type="Gene3D" id="1.20.140.70">
    <property type="entry name" value="Oligopeptidase f, N-terminal domain"/>
    <property type="match status" value="1"/>
</dbReference>
<dbReference type="SUPFAM" id="SSF55486">
    <property type="entry name" value="Metalloproteases ('zincins'), catalytic domain"/>
    <property type="match status" value="1"/>
</dbReference>
<evidence type="ECO:0000256" key="6">
    <source>
        <dbReference type="RuleBase" id="RU003435"/>
    </source>
</evidence>
<feature type="domain" description="Oligopeptidase F N-terminal" evidence="8">
    <location>
        <begin position="116"/>
        <end position="177"/>
    </location>
</feature>
<dbReference type="PANTHER" id="PTHR34217:SF1">
    <property type="entry name" value="CARBOXYPEPTIDASE 1"/>
    <property type="match status" value="1"/>
</dbReference>
<dbReference type="CDD" id="cd09607">
    <property type="entry name" value="M3B_PepF"/>
    <property type="match status" value="1"/>
</dbReference>
<keyword evidence="4 6" id="KW-0862">Zinc</keyword>
<comment type="similarity">
    <text evidence="6">Belongs to the peptidase M3 family.</text>
</comment>
<evidence type="ECO:0000256" key="3">
    <source>
        <dbReference type="ARBA" id="ARBA00022801"/>
    </source>
</evidence>
<keyword evidence="3 6" id="KW-0378">Hydrolase</keyword>
<dbReference type="RefSeq" id="WP_040374074.1">
    <property type="nucleotide sequence ID" value="NZ_CP068053.1"/>
</dbReference>
<dbReference type="KEGG" id="ppsr:I6J18_05170"/>
<evidence type="ECO:0000256" key="1">
    <source>
        <dbReference type="ARBA" id="ARBA00022670"/>
    </source>
</evidence>
<evidence type="ECO:0000313" key="10">
    <source>
        <dbReference type="Proteomes" id="UP000595254"/>
    </source>
</evidence>
<reference evidence="9 10" key="1">
    <citation type="submission" date="2021-01" db="EMBL/GenBank/DDBJ databases">
        <title>FDA dAtabase for Regulatory Grade micrObial Sequences (FDA-ARGOS): Supporting development and validation of Infectious Disease Dx tests.</title>
        <authorList>
            <person name="Nelson B."/>
            <person name="Plummer A."/>
            <person name="Tallon L."/>
            <person name="Sadzewicz L."/>
            <person name="Zhao X."/>
            <person name="Boylan J."/>
            <person name="Ott S."/>
            <person name="Bowen H."/>
            <person name="Vavikolanu K."/>
            <person name="Mehta A."/>
            <person name="Aluvathingal J."/>
            <person name="Nadendla S."/>
            <person name="Myers T."/>
            <person name="Yan Y."/>
            <person name="Sichtig H."/>
        </authorList>
    </citation>
    <scope>NUCLEOTIDE SEQUENCE [LARGE SCALE GENOMIC DNA]</scope>
    <source>
        <strain evidence="9 10">FDAARGOS_1161</strain>
    </source>
</reference>
<keyword evidence="10" id="KW-1185">Reference proteome</keyword>
<evidence type="ECO:0000259" key="7">
    <source>
        <dbReference type="Pfam" id="PF01432"/>
    </source>
</evidence>
<evidence type="ECO:0000256" key="2">
    <source>
        <dbReference type="ARBA" id="ARBA00022723"/>
    </source>
</evidence>
<keyword evidence="1 6" id="KW-0645">Protease</keyword>
<proteinExistence type="inferred from homology"/>
<dbReference type="Pfam" id="PF08439">
    <property type="entry name" value="Peptidase_M3_N"/>
    <property type="match status" value="1"/>
</dbReference>
<dbReference type="Pfam" id="PF01432">
    <property type="entry name" value="Peptidase_M3"/>
    <property type="match status" value="1"/>
</dbReference>
<dbReference type="InterPro" id="IPR001567">
    <property type="entry name" value="Pept_M3A_M3B_dom"/>
</dbReference>
<keyword evidence="2 6" id="KW-0479">Metal-binding</keyword>
<dbReference type="GO" id="GO:0004181">
    <property type="term" value="F:metallocarboxypeptidase activity"/>
    <property type="evidence" value="ECO:0007669"/>
    <property type="project" value="InterPro"/>
</dbReference>
<dbReference type="PANTHER" id="PTHR34217">
    <property type="entry name" value="METAL-DEPENDENT CARBOXYPEPTIDASE"/>
    <property type="match status" value="1"/>
</dbReference>
<accession>A0A974S181</accession>
<dbReference type="Proteomes" id="UP000595254">
    <property type="component" value="Chromosome"/>
</dbReference>
<dbReference type="InterPro" id="IPR042088">
    <property type="entry name" value="OligoPept_F_C"/>
</dbReference>
<dbReference type="Gene3D" id="1.10.1370.20">
    <property type="entry name" value="Oligoendopeptidase f, C-terminal domain"/>
    <property type="match status" value="1"/>
</dbReference>
<evidence type="ECO:0000256" key="5">
    <source>
        <dbReference type="ARBA" id="ARBA00023049"/>
    </source>
</evidence>
<name>A0A974S181_PERPY</name>
<comment type="cofactor">
    <cofactor evidence="6">
        <name>Zn(2+)</name>
        <dbReference type="ChEBI" id="CHEBI:29105"/>
    </cofactor>
    <text evidence="6">Binds 1 zinc ion.</text>
</comment>
<dbReference type="InterPro" id="IPR001333">
    <property type="entry name" value="Peptidase_M32_Taq"/>
</dbReference>
<evidence type="ECO:0000256" key="4">
    <source>
        <dbReference type="ARBA" id="ARBA00022833"/>
    </source>
</evidence>
<keyword evidence="5 6" id="KW-0482">Metalloprotease</keyword>